<feature type="domain" description="DUF8202" evidence="2">
    <location>
        <begin position="2479"/>
        <end position="2670"/>
    </location>
</feature>
<evidence type="ECO:0000313" key="3">
    <source>
        <dbReference type="EMBL" id="NML58967.1"/>
    </source>
</evidence>
<keyword evidence="4" id="KW-1185">Reference proteome</keyword>
<name>A0A7Y0A933_9FLAO</name>
<organism evidence="3 4">
    <name type="scientific">Chryseobacterium cheonjiense</name>
    <dbReference type="NCBI Taxonomy" id="2728845"/>
    <lineage>
        <taxon>Bacteria</taxon>
        <taxon>Pseudomonadati</taxon>
        <taxon>Bacteroidota</taxon>
        <taxon>Flavobacteriia</taxon>
        <taxon>Flavobacteriales</taxon>
        <taxon>Weeksellaceae</taxon>
        <taxon>Chryseobacterium group</taxon>
        <taxon>Chryseobacterium</taxon>
    </lineage>
</organism>
<dbReference type="Proteomes" id="UP000552615">
    <property type="component" value="Unassembled WGS sequence"/>
</dbReference>
<dbReference type="GO" id="GO:0004553">
    <property type="term" value="F:hydrolase activity, hydrolyzing O-glycosyl compounds"/>
    <property type="evidence" value="ECO:0007669"/>
    <property type="project" value="UniProtKB-ARBA"/>
</dbReference>
<evidence type="ECO:0000313" key="4">
    <source>
        <dbReference type="Proteomes" id="UP000552615"/>
    </source>
</evidence>
<dbReference type="RefSeq" id="WP_169232290.1">
    <property type="nucleotide sequence ID" value="NZ_JABBGF010000003.1"/>
</dbReference>
<dbReference type="EMBL" id="JABBGF010000003">
    <property type="protein sequence ID" value="NML58967.1"/>
    <property type="molecule type" value="Genomic_DNA"/>
</dbReference>
<dbReference type="InterPro" id="IPR013320">
    <property type="entry name" value="ConA-like_dom_sf"/>
</dbReference>
<dbReference type="InterPro" id="IPR058515">
    <property type="entry name" value="DUF8202"/>
</dbReference>
<feature type="chain" id="PRO_5031213314" evidence="1">
    <location>
        <begin position="20"/>
        <end position="2778"/>
    </location>
</feature>
<feature type="domain" description="DUF8202" evidence="2">
    <location>
        <begin position="391"/>
        <end position="571"/>
    </location>
</feature>
<reference evidence="3 4" key="1">
    <citation type="submission" date="2020-04" db="EMBL/GenBank/DDBJ databases">
        <title>Chryseobacterium sp. RJ-7-14 sp. nov., isolated from Jeju soil.</title>
        <authorList>
            <person name="Dahal R.H."/>
            <person name="Chaudhary D.K."/>
        </authorList>
    </citation>
    <scope>NUCLEOTIDE SEQUENCE [LARGE SCALE GENOMIC DNA]</scope>
    <source>
        <strain evidence="3 4">RJ-7-14</strain>
    </source>
</reference>
<evidence type="ECO:0000259" key="2">
    <source>
        <dbReference type="Pfam" id="PF26628"/>
    </source>
</evidence>
<keyword evidence="1" id="KW-0732">Signal</keyword>
<protein>
    <submittedName>
        <fullName evidence="3">LamG domain-containing protein</fullName>
    </submittedName>
</protein>
<feature type="domain" description="DUF8202" evidence="2">
    <location>
        <begin position="800"/>
        <end position="987"/>
    </location>
</feature>
<evidence type="ECO:0000256" key="1">
    <source>
        <dbReference type="SAM" id="SignalP"/>
    </source>
</evidence>
<feature type="domain" description="DUF8202" evidence="2">
    <location>
        <begin position="1644"/>
        <end position="1828"/>
    </location>
</feature>
<accession>A0A7Y0A933</accession>
<proteinExistence type="predicted"/>
<comment type="caution">
    <text evidence="3">The sequence shown here is derived from an EMBL/GenBank/DDBJ whole genome shotgun (WGS) entry which is preliminary data.</text>
</comment>
<feature type="signal peptide" evidence="1">
    <location>
        <begin position="1"/>
        <end position="19"/>
    </location>
</feature>
<dbReference type="Pfam" id="PF26628">
    <property type="entry name" value="DUF8202"/>
    <property type="match status" value="6"/>
</dbReference>
<feature type="domain" description="DUF8202" evidence="2">
    <location>
        <begin position="1225"/>
        <end position="1413"/>
    </location>
</feature>
<dbReference type="GO" id="GO:0005975">
    <property type="term" value="P:carbohydrate metabolic process"/>
    <property type="evidence" value="ECO:0007669"/>
    <property type="project" value="UniProtKB-ARBA"/>
</dbReference>
<gene>
    <name evidence="3" type="ORF">HHL20_16635</name>
</gene>
<sequence length="2778" mass="293197">MKKYIYLIIILLLSIKAFAQGHLPGTAVPATPNTSPWNGYTAAPDYRQNASVTNAQSTALLPTGSSGTDIFANYLVDTTGYTFYLVYTTNGTVPTKTNGTVVNMSFAVVSGSNRIWAGKIPQQSAGTIVNYVIYVNTTGGTLAAANNRIASSRLGIQATWTEGDTYYSMITPGGVTNTVAWYKADTGLAATTWADQSGHNYNLTRTSAPAGSVTLNFNPVASFTGVTANQYNNTATKAAWPVGSNATTYYYVAKNSAAIANRAALGIGANGASTGFHSGQVATTGLISSAGATAFTTGVATASLASPPDWDNTKSNQGINLVRTGYDSGAGRNYVAAQGSAPTNNTNNVNPTYANTSAFRIGASGDNGIFWNGDVAEVIVFPSQHASTDYLKVESYLALKYGITKTGAYQLSNGTSVYNDATYNNNIAGISRDDASTLNQKQSQSQNSGLQPVIGNVNIAATNTGNANNFSADLSALVWGSDTGNTSFATSFVFGGLNNRMARIWRVQETGTVGNVKVAIPVSQLAGNISSLNLVVSADTTFDGTDTRTAMTLETLGGVQYYTATVDFTSGQFFSFAALVTAPGGVLTNLQLWLKPDSGVTTSGTNVTTWTNQTPAGLSFTQGTVAKQPALVSNYMNFNPGVSFATSGQEMSLINGNPTLFGVNDPMSLFYLANSGSTSGARTILEIHNSSADFPTFEWRGTNFGMDLDGTPFQDNGYSLINTVQANTPYIIASAFNNTNSGGQIYNMQNGVSLNTRTGNTALSVGSGLFLGGNGGGEYFLGAIPEVIGYNAYVNNNTDIQKINTYLAIKYGMTLGSTASTVNYLNSSGNVIWTGDTTYQNNISGIERDDASALNQKQSQSVNTGLQPVIGNVNITDTNANNTNNFTADLSALVWGSDTGNTAFATSFVFGGLNNRVTRIWRVQETGTVGTVKVALPASQITANLSSLSLVVSADATFDGSDTRTAMTLETLGGVQYYTATVDFTTGQFFTFAAFTVAPGGVTNGLTLWMNPDAGIDNAANISTWTDQVNGVVIPRKNTNTTLSINTTLNFNRVVNMPTTGSNGFELPASNSNITRYDPNATDGMSVFGAGVQSTSWNNYGALLSKTDGGAWDNGWVMSTTNISGSNWGLLYVWGNESGTGVGNSAVTSSGSLIRGNAFVASGWWDPALTNKNNIDLDAAFSGSINVATTNSVGSPLGIGYAQGDAFGGQLGDQIYYNRSLSSTERARVQSYLSVKFGTTLGTNALPFNYLNSLGNTIWTGSATYQNNIAGIARDDASGLNQKQSQSALSGLQPVIGNVNITGTNANNTNNFSADLSALVWGSDTGSTSFATSFVFGGLNNRMTRIWRVQETGTVGTVKVALPVSQVQGNATQLNLVVSADATIDGSDTRTAMTLETLGGVQYYTATVDFTTGQFFTFAALATAPGGVFANLRIWLKADDGFTPSSWADRSGNSNDFTQTNASRQPNLIAAGTKYNFNPTVNFGTTGSDARFMVVPSGRPFTANGLDGTFLLTINQNTNSGFRDYLGFGGTTTGSGLTNANDPVFTSNDNGSRTFRIFPYSGATSTTNLQLTAGITYISDVTWRVGVAGGITYGLNGFNGSSGNTFTAGNSLGFNGGILGAQPEVSDAFMSEVIAYERALTAAEMQRVRTYLSIKYGTTLDQSTAQNYLASDGTTVLWNATTNAAYKNNIAGIGRDDTSTLNQKQSQSINSGTQVVIGNGSIAASNAANTNSFAADKSALVWGDNGLPLTYITSVNNNIPSGLNFAYRMSRIWRVQETGTVGTVKVAMRAAAVAYGENAYIIVSSDPTFASGNTWYPLTTTTTINGVTHYTADIDFTSGQYFTFGAKVIGPGGVPGSSLWLRADKAGTYTNNAAVNNWDDVSVNDNDVIQNTAANQPLYKDNTTDNINFNPVMDFDGSNDVLTDADGILGTTTYSNASAFTVNTTRVISNSAVFIESQSTSNQIAMLAPWGDGTTYWDGAFSSRISAAWGGTLNTPYLWTGWNNNSLTPKNSLRRNGLQLASGNTLLNYAGSNSSMNIGPTYNGKIGEVVFNTNALSVNERQRVESYLAIKYGFTLDQTTAQNYLNSASAVIWNATTNAGYNNNIAGVMRDDASGLTQKQSQSVNSGLQPVIGNVNIADTNANNTNSFAADLSSLVWGSDTGSTSFATSFVFGGLTNRMTRIWRVQETGTLGIVKVALPVSQISGGINQLNLVTSADATFDGSDTRTAMTLETLGGVQYYTATVDFTSGQFFSFAALLTGPGGVLGASVWLRADAGTSTSTDGVGISQWNNQSDTNNNAFQATSGNQPLFRTNSAKAINFNPVIDFDGVDDYVDGVTPVQGTIHSLFAIGRTNTIIPDGQTFFSCGVPVGNSNGYAFRIFNDRITYVRGSTGTYNSIVTNFNIVNANQPFQASLTYTNTTNVATIYKDGSIRQTGTISTSANPTNTYSIGSRTVNGRDFYFNGAIPEVVAYGLLLTSNEIQRVNSYLAIKYGLTLDQTTPQNYLASNSTVIWNAATSTGFNNNIFGILRDDVSTLHQRISKSVNSGSVLTLSTDTNFTNANSTHAAIGTDLQSLVIGETTGAYTFTGTALTASGITFSTTEAMAKRWKVQDTGGISCINLRFDATSLPALSGNERYYLIVSDDANFTSNVVYRAVTRTGNNIDVSVNFRDNNVSYFTLAKKDLGISGGDLTDVKSGISTIPSAGWKPTLPNTYLEINSNSKGLVVSRVASTAAIVNPIEGMIIYDLSDNTMKVYTGTIWRKLGDYSTGSNGNINIFCN</sequence>
<dbReference type="SUPFAM" id="SSF49899">
    <property type="entry name" value="Concanavalin A-like lectins/glucanases"/>
    <property type="match status" value="1"/>
</dbReference>
<feature type="domain" description="DUF8202" evidence="2">
    <location>
        <begin position="2060"/>
        <end position="2249"/>
    </location>
</feature>